<evidence type="ECO:0000256" key="4">
    <source>
        <dbReference type="ARBA" id="ARBA00022691"/>
    </source>
</evidence>
<keyword evidence="7" id="KW-1185">Reference proteome</keyword>
<dbReference type="EMBL" id="BAAAET010000002">
    <property type="protein sequence ID" value="GAA0692863.1"/>
    <property type="molecule type" value="Genomic_DNA"/>
</dbReference>
<keyword evidence="5" id="KW-0443">Lipid metabolism</keyword>
<sequence length="423" mass="48778">MNAMKPSEYRQLSRLDTLPQTGWFNRWCLNTLLAHLPELEYGTLDLQLPSGQLLQFGHARDGEPRAEVHLRHFRALRRLVRGGAIGWAEGWMEGDWDCPDLVALFRWALGNERQLQALAKGNALLRGLNRLRHLLRTNTRRGSRRNIAYHYDLGNDFYSLWLDPSMTYSAALYPQGAENHGPDALHAAQLHKYRQICEQLELQPGQTVLEIGCGWGGFAEVAAREFGAEVHGITLSVEQLKYARERIERAGLNEQCRFTLTDYRDLDSHYDHIVSIEMFEAVGEEHWPTYFDQVKRCLKPGGRAVLQIISIEEARFERYRNGADFIQTYIFPGGMLPSPERLRTAIQDAGMTLDFEQTFASGYADTLREWRHSFIAQWPRVQALNAGNSSFDERFRRMWLYYLAYCEAGFRHGSIDVGLYRLS</sequence>
<dbReference type="PIRSF" id="PIRSF003085">
    <property type="entry name" value="CMAS"/>
    <property type="match status" value="1"/>
</dbReference>
<proteinExistence type="inferred from homology"/>
<evidence type="ECO:0000256" key="3">
    <source>
        <dbReference type="ARBA" id="ARBA00022679"/>
    </source>
</evidence>
<protein>
    <submittedName>
        <fullName evidence="6">Cyclopropane-fatty-acyl-phospholipid synthase family protein</fullName>
    </submittedName>
</protein>
<accession>A0ABP3TE32</accession>
<dbReference type="CDD" id="cd02440">
    <property type="entry name" value="AdoMet_MTases"/>
    <property type="match status" value="1"/>
</dbReference>
<dbReference type="PANTHER" id="PTHR43667:SF2">
    <property type="entry name" value="FATTY ACID C-METHYL TRANSFERASE"/>
    <property type="match status" value="1"/>
</dbReference>
<reference evidence="7" key="1">
    <citation type="journal article" date="2019" name="Int. J. Syst. Evol. Microbiol.">
        <title>The Global Catalogue of Microorganisms (GCM) 10K type strain sequencing project: providing services to taxonomists for standard genome sequencing and annotation.</title>
        <authorList>
            <consortium name="The Broad Institute Genomics Platform"/>
            <consortium name="The Broad Institute Genome Sequencing Center for Infectious Disease"/>
            <person name="Wu L."/>
            <person name="Ma J."/>
        </authorList>
    </citation>
    <scope>NUCLEOTIDE SEQUENCE [LARGE SCALE GENOMIC DNA]</scope>
    <source>
        <strain evidence="7">JCM 15134</strain>
    </source>
</reference>
<evidence type="ECO:0000256" key="5">
    <source>
        <dbReference type="ARBA" id="ARBA00023098"/>
    </source>
</evidence>
<keyword evidence="3" id="KW-0808">Transferase</keyword>
<name>A0ABP3TE32_9GAMM</name>
<dbReference type="InterPro" id="IPR003333">
    <property type="entry name" value="CMAS"/>
</dbReference>
<evidence type="ECO:0000313" key="6">
    <source>
        <dbReference type="EMBL" id="GAA0692863.1"/>
    </source>
</evidence>
<gene>
    <name evidence="6" type="ORF">GCM10009104_20080</name>
</gene>
<comment type="caution">
    <text evidence="6">The sequence shown here is derived from an EMBL/GenBank/DDBJ whole genome shotgun (WGS) entry which is preliminary data.</text>
</comment>
<dbReference type="InterPro" id="IPR050723">
    <property type="entry name" value="CFA/CMAS"/>
</dbReference>
<keyword evidence="2" id="KW-0489">Methyltransferase</keyword>
<evidence type="ECO:0000256" key="2">
    <source>
        <dbReference type="ARBA" id="ARBA00022603"/>
    </source>
</evidence>
<dbReference type="SUPFAM" id="SSF53335">
    <property type="entry name" value="S-adenosyl-L-methionine-dependent methyltransferases"/>
    <property type="match status" value="1"/>
</dbReference>
<organism evidence="6 7">
    <name type="scientific">Marinobacterium maritimum</name>
    <dbReference type="NCBI Taxonomy" id="500162"/>
    <lineage>
        <taxon>Bacteria</taxon>
        <taxon>Pseudomonadati</taxon>
        <taxon>Pseudomonadota</taxon>
        <taxon>Gammaproteobacteria</taxon>
        <taxon>Oceanospirillales</taxon>
        <taxon>Oceanospirillaceae</taxon>
        <taxon>Marinobacterium</taxon>
    </lineage>
</organism>
<dbReference type="Gene3D" id="3.40.50.150">
    <property type="entry name" value="Vaccinia Virus protein VP39"/>
    <property type="match status" value="1"/>
</dbReference>
<evidence type="ECO:0000313" key="7">
    <source>
        <dbReference type="Proteomes" id="UP001499915"/>
    </source>
</evidence>
<dbReference type="PANTHER" id="PTHR43667">
    <property type="entry name" value="CYCLOPROPANE-FATTY-ACYL-PHOSPHOLIPID SYNTHASE"/>
    <property type="match status" value="1"/>
</dbReference>
<dbReference type="InterPro" id="IPR029063">
    <property type="entry name" value="SAM-dependent_MTases_sf"/>
</dbReference>
<comment type="similarity">
    <text evidence="1">Belongs to the CFA/CMAS family.</text>
</comment>
<keyword evidence="4" id="KW-0949">S-adenosyl-L-methionine</keyword>
<dbReference type="Proteomes" id="UP001499915">
    <property type="component" value="Unassembled WGS sequence"/>
</dbReference>
<dbReference type="Pfam" id="PF02353">
    <property type="entry name" value="CMAS"/>
    <property type="match status" value="1"/>
</dbReference>
<evidence type="ECO:0000256" key="1">
    <source>
        <dbReference type="ARBA" id="ARBA00010815"/>
    </source>
</evidence>